<protein>
    <submittedName>
        <fullName evidence="2">Phosphoglyceride transfer protein</fullName>
    </submittedName>
</protein>
<organism evidence="2">
    <name type="scientific">Oryza sativa subsp. indica</name>
    <name type="common">Rice</name>
    <dbReference type="NCBI Taxonomy" id="39946"/>
    <lineage>
        <taxon>Eukaryota</taxon>
        <taxon>Viridiplantae</taxon>
        <taxon>Streptophyta</taxon>
        <taxon>Embryophyta</taxon>
        <taxon>Tracheophyta</taxon>
        <taxon>Spermatophyta</taxon>
        <taxon>Magnoliopsida</taxon>
        <taxon>Liliopsida</taxon>
        <taxon>Poales</taxon>
        <taxon>Poaceae</taxon>
        <taxon>BOP clade</taxon>
        <taxon>Oryzoideae</taxon>
        <taxon>Oryzeae</taxon>
        <taxon>Oryzinae</taxon>
        <taxon>Oryza</taxon>
        <taxon>Oryza sativa</taxon>
    </lineage>
</organism>
<sequence length="30" mass="3564">VIAYWWKCPMINAAFTTTLLQCYLLWMIIG</sequence>
<keyword evidence="1" id="KW-0472">Membrane</keyword>
<keyword evidence="1" id="KW-1133">Transmembrane helix</keyword>
<evidence type="ECO:0000256" key="1">
    <source>
        <dbReference type="SAM" id="Phobius"/>
    </source>
</evidence>
<dbReference type="AlphaFoldDB" id="A6N1H3"/>
<dbReference type="EMBL" id="EF576505">
    <property type="protein sequence ID" value="ABR26093.1"/>
    <property type="molecule type" value="mRNA"/>
</dbReference>
<name>A6N1H3_ORYSI</name>
<evidence type="ECO:0000313" key="2">
    <source>
        <dbReference type="EMBL" id="ABR26093.1"/>
    </source>
</evidence>
<proteinExistence type="evidence at transcript level"/>
<feature type="non-terminal residue" evidence="2">
    <location>
        <position position="1"/>
    </location>
</feature>
<accession>A6N1H3</accession>
<keyword evidence="1" id="KW-0812">Transmembrane</keyword>
<reference evidence="2" key="1">
    <citation type="submission" date="2007-04" db="EMBL/GenBank/DDBJ databases">
        <title>A comparative transcriptome map of early and late salinity stress responses in contrasting genotypes of Oryza sativa L.</title>
        <authorList>
            <person name="Kumari S."/>
            <person name="Panjabi V."/>
            <person name="Singla-Pareek S.L."/>
            <person name="Sopory S.K."/>
            <person name="Pareek A."/>
        </authorList>
    </citation>
    <scope>NUCLEOTIDE SEQUENCE</scope>
    <source>
        <tissue evidence="2">Shoot</tissue>
    </source>
</reference>
<feature type="transmembrane region" description="Helical" evidence="1">
    <location>
        <begin position="12"/>
        <end position="29"/>
    </location>
</feature>